<dbReference type="Proteomes" id="UP000317238">
    <property type="component" value="Unassembled WGS sequence"/>
</dbReference>
<accession>A0A5C5YCH8</accession>
<evidence type="ECO:0000259" key="2">
    <source>
        <dbReference type="PROSITE" id="PS50885"/>
    </source>
</evidence>
<dbReference type="GO" id="GO:0016020">
    <property type="term" value="C:membrane"/>
    <property type="evidence" value="ECO:0007669"/>
    <property type="project" value="InterPro"/>
</dbReference>
<evidence type="ECO:0000313" key="4">
    <source>
        <dbReference type="Proteomes" id="UP000317238"/>
    </source>
</evidence>
<dbReference type="RefSeq" id="WP_145293833.1">
    <property type="nucleotide sequence ID" value="NZ_CP036319.1"/>
</dbReference>
<keyword evidence="4" id="KW-1185">Reference proteome</keyword>
<keyword evidence="1" id="KW-0812">Transmembrane</keyword>
<feature type="transmembrane region" description="Helical" evidence="1">
    <location>
        <begin position="66"/>
        <end position="83"/>
    </location>
</feature>
<sequence length="158" mass="17900">MSATVTTARRKKTIVDSEVQGGILRKIALHWVALFFCNTLALMIWLRLFEQPEAGWSEAFQECWTRFLPFFIVTMTLIPAFIWDTLKLTNRFAGPISRLRQALRDAGEGRPVGPLKFRTSDYWAEMADDFNRLIRRIASQEAGARDDSGNGVDAEAAS</sequence>
<comment type="caution">
    <text evidence="3">The sequence shown here is derived from an EMBL/GenBank/DDBJ whole genome shotgun (WGS) entry which is preliminary data.</text>
</comment>
<dbReference type="OrthoDB" id="270597at2"/>
<feature type="domain" description="HAMP" evidence="2">
    <location>
        <begin position="90"/>
        <end position="142"/>
    </location>
</feature>
<proteinExistence type="predicted"/>
<protein>
    <recommendedName>
        <fullName evidence="2">HAMP domain-containing protein</fullName>
    </recommendedName>
</protein>
<dbReference type="InterPro" id="IPR003660">
    <property type="entry name" value="HAMP_dom"/>
</dbReference>
<keyword evidence="1" id="KW-1133">Transmembrane helix</keyword>
<dbReference type="GO" id="GO:0007165">
    <property type="term" value="P:signal transduction"/>
    <property type="evidence" value="ECO:0007669"/>
    <property type="project" value="InterPro"/>
</dbReference>
<dbReference type="PROSITE" id="PS50885">
    <property type="entry name" value="HAMP"/>
    <property type="match status" value="1"/>
</dbReference>
<name>A0A5C5YCH8_9PLAN</name>
<gene>
    <name evidence="3" type="ORF">Pan14r_43720</name>
</gene>
<reference evidence="3 4" key="1">
    <citation type="submission" date="2019-02" db="EMBL/GenBank/DDBJ databases">
        <title>Deep-cultivation of Planctomycetes and their phenomic and genomic characterization uncovers novel biology.</title>
        <authorList>
            <person name="Wiegand S."/>
            <person name="Jogler M."/>
            <person name="Boedeker C."/>
            <person name="Pinto D."/>
            <person name="Vollmers J."/>
            <person name="Rivas-Marin E."/>
            <person name="Kohn T."/>
            <person name="Peeters S.H."/>
            <person name="Heuer A."/>
            <person name="Rast P."/>
            <person name="Oberbeckmann S."/>
            <person name="Bunk B."/>
            <person name="Jeske O."/>
            <person name="Meyerdierks A."/>
            <person name="Storesund J.E."/>
            <person name="Kallscheuer N."/>
            <person name="Luecker S."/>
            <person name="Lage O.M."/>
            <person name="Pohl T."/>
            <person name="Merkel B.J."/>
            <person name="Hornburger P."/>
            <person name="Mueller R.-W."/>
            <person name="Bruemmer F."/>
            <person name="Labrenz M."/>
            <person name="Spormann A.M."/>
            <person name="Op Den Camp H."/>
            <person name="Overmann J."/>
            <person name="Amann R."/>
            <person name="Jetten M.S.M."/>
            <person name="Mascher T."/>
            <person name="Medema M.H."/>
            <person name="Devos D.P."/>
            <person name="Kaster A.-K."/>
            <person name="Ovreas L."/>
            <person name="Rohde M."/>
            <person name="Galperin M.Y."/>
            <person name="Jogler C."/>
        </authorList>
    </citation>
    <scope>NUCLEOTIDE SEQUENCE [LARGE SCALE GENOMIC DNA]</scope>
    <source>
        <strain evidence="3 4">Pan14r</strain>
    </source>
</reference>
<organism evidence="3 4">
    <name type="scientific">Crateriforma conspicua</name>
    <dbReference type="NCBI Taxonomy" id="2527996"/>
    <lineage>
        <taxon>Bacteria</taxon>
        <taxon>Pseudomonadati</taxon>
        <taxon>Planctomycetota</taxon>
        <taxon>Planctomycetia</taxon>
        <taxon>Planctomycetales</taxon>
        <taxon>Planctomycetaceae</taxon>
        <taxon>Crateriforma</taxon>
    </lineage>
</organism>
<evidence type="ECO:0000313" key="3">
    <source>
        <dbReference type="EMBL" id="TWT72055.1"/>
    </source>
</evidence>
<feature type="transmembrane region" description="Helical" evidence="1">
    <location>
        <begin position="27"/>
        <end position="46"/>
    </location>
</feature>
<dbReference type="AlphaFoldDB" id="A0A5C5YCH8"/>
<evidence type="ECO:0000256" key="1">
    <source>
        <dbReference type="SAM" id="Phobius"/>
    </source>
</evidence>
<keyword evidence="1" id="KW-0472">Membrane</keyword>
<dbReference type="EMBL" id="SJPL01000001">
    <property type="protein sequence ID" value="TWT72055.1"/>
    <property type="molecule type" value="Genomic_DNA"/>
</dbReference>